<keyword evidence="6 8" id="KW-1133">Transmembrane helix</keyword>
<dbReference type="EMBL" id="JAPJZH010000020">
    <property type="protein sequence ID" value="MDA4848229.1"/>
    <property type="molecule type" value="Genomic_DNA"/>
</dbReference>
<dbReference type="NCBIfam" id="TIGR00710">
    <property type="entry name" value="efflux_Bcr_CflA"/>
    <property type="match status" value="1"/>
</dbReference>
<dbReference type="Gene3D" id="1.20.1720.10">
    <property type="entry name" value="Multidrug resistance protein D"/>
    <property type="match status" value="1"/>
</dbReference>
<feature type="transmembrane region" description="Helical" evidence="8">
    <location>
        <begin position="125"/>
        <end position="146"/>
    </location>
</feature>
<proteinExistence type="inferred from homology"/>
<keyword evidence="7 8" id="KW-0472">Membrane</keyword>
<evidence type="ECO:0000256" key="4">
    <source>
        <dbReference type="ARBA" id="ARBA00022475"/>
    </source>
</evidence>
<organism evidence="10 11">
    <name type="scientific">Hoeflea poritis</name>
    <dbReference type="NCBI Taxonomy" id="2993659"/>
    <lineage>
        <taxon>Bacteria</taxon>
        <taxon>Pseudomonadati</taxon>
        <taxon>Pseudomonadota</taxon>
        <taxon>Alphaproteobacteria</taxon>
        <taxon>Hyphomicrobiales</taxon>
        <taxon>Rhizobiaceae</taxon>
        <taxon>Hoeflea</taxon>
    </lineage>
</organism>
<feature type="transmembrane region" description="Helical" evidence="8">
    <location>
        <begin position="30"/>
        <end position="52"/>
    </location>
</feature>
<feature type="transmembrane region" description="Helical" evidence="8">
    <location>
        <begin position="99"/>
        <end position="119"/>
    </location>
</feature>
<dbReference type="CDD" id="cd17320">
    <property type="entry name" value="MFS_MdfA_MDR_like"/>
    <property type="match status" value="1"/>
</dbReference>
<evidence type="ECO:0000256" key="7">
    <source>
        <dbReference type="ARBA" id="ARBA00023136"/>
    </source>
</evidence>
<evidence type="ECO:0000256" key="3">
    <source>
        <dbReference type="ARBA" id="ARBA00022448"/>
    </source>
</evidence>
<reference evidence="10" key="1">
    <citation type="submission" date="2022-11" db="EMBL/GenBank/DDBJ databases">
        <title>Hoeflea poritis sp. nov., isolated from scleractinian coral Porites lutea.</title>
        <authorList>
            <person name="Zhang G."/>
            <person name="Wei Q."/>
            <person name="Cai L."/>
        </authorList>
    </citation>
    <scope>NUCLEOTIDE SEQUENCE</scope>
    <source>
        <strain evidence="10">E7-10</strain>
    </source>
</reference>
<evidence type="ECO:0000256" key="8">
    <source>
        <dbReference type="RuleBase" id="RU365088"/>
    </source>
</evidence>
<feature type="transmembrane region" description="Helical" evidence="8">
    <location>
        <begin position="72"/>
        <end position="92"/>
    </location>
</feature>
<dbReference type="SUPFAM" id="SSF103473">
    <property type="entry name" value="MFS general substrate transporter"/>
    <property type="match status" value="1"/>
</dbReference>
<dbReference type="InterPro" id="IPR011701">
    <property type="entry name" value="MFS"/>
</dbReference>
<comment type="caution">
    <text evidence="10">The sequence shown here is derived from an EMBL/GenBank/DDBJ whole genome shotgun (WGS) entry which is preliminary data.</text>
</comment>
<name>A0ABT4VUD2_9HYPH</name>
<feature type="transmembrane region" description="Helical" evidence="8">
    <location>
        <begin position="302"/>
        <end position="324"/>
    </location>
</feature>
<dbReference type="InterPro" id="IPR004812">
    <property type="entry name" value="Efflux_drug-R_Bcr/CmlA"/>
</dbReference>
<comment type="subcellular location">
    <subcellularLocation>
        <location evidence="8">Cell inner membrane</location>
        <topology evidence="8">Multi-pass membrane protein</topology>
    </subcellularLocation>
    <subcellularLocation>
        <location evidence="1">Cell membrane</location>
        <topology evidence="1">Multi-pass membrane protein</topology>
    </subcellularLocation>
</comment>
<sequence length="426" mass="45105">MDTRSEPQPGRQSSDATFGMERVERAGVGFLEFIVLLAALSSIVALSIDIMLPALPLIGESFAITDENDRQAVITVFMLGFGVAQILFGPVSDRFGRKIVLIPAILLYAVAAVADAFAGSFTTLLLLRLAQGICAAAVRIIVNAMVRDCFGGRDMARVMSYTFTVFMIVPIVAPAIGQAIVGVASWQWIFVFLGVAGLGLAVWSGLRIRETLPEEERLPLSFAAIGNAFREVISNRLAMGYTLASTLCFGGLFAFVVSAQQIFQSVYDLGHWFAFAFALNAGIMAVLNFTNGSLVRRVGMRLISHSALIAFAALGTLLLIICLFGTPPFLLAYLILAAIAGAFGLVPPNFNALAMEPLGHIAGTASSVMGVISFTGGAVLGALVGQAFDGTLIPLAAGYAVFGWTAFGIIVWTEKGRLFVRAEASA</sequence>
<evidence type="ECO:0000313" key="10">
    <source>
        <dbReference type="EMBL" id="MDA4848229.1"/>
    </source>
</evidence>
<protein>
    <recommendedName>
        <fullName evidence="8">Bcr/CflA family efflux transporter</fullName>
    </recommendedName>
</protein>
<keyword evidence="11" id="KW-1185">Reference proteome</keyword>
<keyword evidence="8" id="KW-0997">Cell inner membrane</keyword>
<feature type="transmembrane region" description="Helical" evidence="8">
    <location>
        <begin position="158"/>
        <end position="180"/>
    </location>
</feature>
<dbReference type="InterPro" id="IPR036259">
    <property type="entry name" value="MFS_trans_sf"/>
</dbReference>
<feature type="transmembrane region" description="Helical" evidence="8">
    <location>
        <begin position="186"/>
        <end position="206"/>
    </location>
</feature>
<dbReference type="Proteomes" id="UP001148313">
    <property type="component" value="Unassembled WGS sequence"/>
</dbReference>
<dbReference type="PROSITE" id="PS50850">
    <property type="entry name" value="MFS"/>
    <property type="match status" value="1"/>
</dbReference>
<dbReference type="InterPro" id="IPR020846">
    <property type="entry name" value="MFS_dom"/>
</dbReference>
<feature type="transmembrane region" description="Helical" evidence="8">
    <location>
        <begin position="362"/>
        <end position="385"/>
    </location>
</feature>
<evidence type="ECO:0000313" key="11">
    <source>
        <dbReference type="Proteomes" id="UP001148313"/>
    </source>
</evidence>
<dbReference type="PANTHER" id="PTHR23502:SF132">
    <property type="entry name" value="POLYAMINE TRANSPORTER 2-RELATED"/>
    <property type="match status" value="1"/>
</dbReference>
<evidence type="ECO:0000256" key="6">
    <source>
        <dbReference type="ARBA" id="ARBA00022989"/>
    </source>
</evidence>
<feature type="transmembrane region" description="Helical" evidence="8">
    <location>
        <begin position="240"/>
        <end position="263"/>
    </location>
</feature>
<feature type="transmembrane region" description="Helical" evidence="8">
    <location>
        <begin position="391"/>
        <end position="412"/>
    </location>
</feature>
<keyword evidence="3 8" id="KW-0813">Transport</keyword>
<evidence type="ECO:0000256" key="2">
    <source>
        <dbReference type="ARBA" id="ARBA00006236"/>
    </source>
</evidence>
<dbReference type="PANTHER" id="PTHR23502">
    <property type="entry name" value="MAJOR FACILITATOR SUPERFAMILY"/>
    <property type="match status" value="1"/>
</dbReference>
<accession>A0ABT4VUD2</accession>
<keyword evidence="5 8" id="KW-0812">Transmembrane</keyword>
<dbReference type="Pfam" id="PF07690">
    <property type="entry name" value="MFS_1"/>
    <property type="match status" value="1"/>
</dbReference>
<feature type="transmembrane region" description="Helical" evidence="8">
    <location>
        <begin position="269"/>
        <end position="290"/>
    </location>
</feature>
<gene>
    <name evidence="10" type="ORF">OOZ53_22925</name>
</gene>
<comment type="similarity">
    <text evidence="2 8">Belongs to the major facilitator superfamily. Bcr/CmlA family.</text>
</comment>
<feature type="domain" description="Major facilitator superfamily (MFS) profile" evidence="9">
    <location>
        <begin position="33"/>
        <end position="426"/>
    </location>
</feature>
<evidence type="ECO:0000256" key="1">
    <source>
        <dbReference type="ARBA" id="ARBA00004651"/>
    </source>
</evidence>
<feature type="transmembrane region" description="Helical" evidence="8">
    <location>
        <begin position="330"/>
        <end position="350"/>
    </location>
</feature>
<evidence type="ECO:0000259" key="9">
    <source>
        <dbReference type="PROSITE" id="PS50850"/>
    </source>
</evidence>
<keyword evidence="4" id="KW-1003">Cell membrane</keyword>
<evidence type="ECO:0000256" key="5">
    <source>
        <dbReference type="ARBA" id="ARBA00022692"/>
    </source>
</evidence>